<evidence type="ECO:0000313" key="4">
    <source>
        <dbReference type="Proteomes" id="UP001634394"/>
    </source>
</evidence>
<comment type="caution">
    <text evidence="3">The sequence shown here is derived from an EMBL/GenBank/DDBJ whole genome shotgun (WGS) entry which is preliminary data.</text>
</comment>
<gene>
    <name evidence="3" type="ORF">ACJMK2_020320</name>
</gene>
<feature type="region of interest" description="Disordered" evidence="2">
    <location>
        <begin position="532"/>
        <end position="568"/>
    </location>
</feature>
<proteinExistence type="predicted"/>
<dbReference type="AlphaFoldDB" id="A0ABD3U1G0"/>
<feature type="compositionally biased region" description="Acidic residues" evidence="2">
    <location>
        <begin position="251"/>
        <end position="266"/>
    </location>
</feature>
<organism evidence="3 4">
    <name type="scientific">Sinanodonta woodiana</name>
    <name type="common">Chinese pond mussel</name>
    <name type="synonym">Anodonta woodiana</name>
    <dbReference type="NCBI Taxonomy" id="1069815"/>
    <lineage>
        <taxon>Eukaryota</taxon>
        <taxon>Metazoa</taxon>
        <taxon>Spiralia</taxon>
        <taxon>Lophotrochozoa</taxon>
        <taxon>Mollusca</taxon>
        <taxon>Bivalvia</taxon>
        <taxon>Autobranchia</taxon>
        <taxon>Heteroconchia</taxon>
        <taxon>Palaeoheterodonta</taxon>
        <taxon>Unionida</taxon>
        <taxon>Unionoidea</taxon>
        <taxon>Unionidae</taxon>
        <taxon>Unioninae</taxon>
        <taxon>Sinanodonta</taxon>
    </lineage>
</organism>
<feature type="compositionally biased region" description="Basic and acidic residues" evidence="2">
    <location>
        <begin position="546"/>
        <end position="557"/>
    </location>
</feature>
<keyword evidence="1" id="KW-0175">Coiled coil</keyword>
<evidence type="ECO:0000256" key="2">
    <source>
        <dbReference type="SAM" id="MobiDB-lite"/>
    </source>
</evidence>
<accession>A0ABD3U1G0</accession>
<name>A0ABD3U1G0_SINWO</name>
<reference evidence="3 4" key="1">
    <citation type="submission" date="2024-11" db="EMBL/GenBank/DDBJ databases">
        <title>Chromosome-level genome assembly of the freshwater bivalve Anodonta woodiana.</title>
        <authorList>
            <person name="Chen X."/>
        </authorList>
    </citation>
    <scope>NUCLEOTIDE SEQUENCE [LARGE SCALE GENOMIC DNA]</scope>
    <source>
        <strain evidence="3">MN2024</strain>
        <tissue evidence="3">Gills</tissue>
    </source>
</reference>
<feature type="compositionally biased region" description="Acidic residues" evidence="2">
    <location>
        <begin position="535"/>
        <end position="545"/>
    </location>
</feature>
<sequence length="692" mass="79314">MAVTCSNDEFASAMENSEMECDYVSYVVNDVLNAEINRSGNENYDRMTNNLDESNTNSLCKDKEISGDERSNNALSKHFEQTKQCSPITDYQSLMKKNISGDYQTRETITHTDNQHLMDEKLFRKVERPEIENDNDADDGICILRKARSDELLTIKHHIQVRNSLENLDGFPTSVSETDGQEYLELQDEYHDECNTYDIQYQYTNCSENLEATLAEYNVETKRRTSQSTEESSTKELPKYVPGTSVKESVEENDENTDEDNEEEDRMIGIEEEYIQRIASLEERQYELEDVIARLTSTVEVLTLQPTDENENGALDDFKDTMSENGATASNEQPVLDKAKIGTSELLMEFQDKIRHFALDLNGVLNCSEAAIRHARVVQEWAISVQKMFEQMKTDRQRMQAYVEEREKTLLSIKDQFLIELQRQNQQVKRIVQELSKHGDLKDKTDKYLSHKVGDRLLKSPEKPSRRPMEESLLDLLMTRRTENDEALVLSMAKQSKISELKLTIISQQNCIQQLQQQNKELRAIIEGLVGSYPSDDEEEEEEDEKGEKDVTKDSMKKPSSPFKLPAEVTGDKGEISQIADVLTCDRGRYFPGRSCDGDIATIQTFQIGDDIIDPTENEDKIFEPLKINYIREQCKSAEEKNAELDMKVDTEGSVCQEANTKKDEVMAEEVENTQIIEPKSAENVPLETVEM</sequence>
<feature type="coiled-coil region" evidence="1">
    <location>
        <begin position="498"/>
        <end position="532"/>
    </location>
</feature>
<protein>
    <submittedName>
        <fullName evidence="3">Uncharacterized protein</fullName>
    </submittedName>
</protein>
<keyword evidence="4" id="KW-1185">Reference proteome</keyword>
<dbReference type="EMBL" id="JBJQND010000017">
    <property type="protein sequence ID" value="KAL3842290.1"/>
    <property type="molecule type" value="Genomic_DNA"/>
</dbReference>
<dbReference type="Proteomes" id="UP001634394">
    <property type="component" value="Unassembled WGS sequence"/>
</dbReference>
<evidence type="ECO:0000313" key="3">
    <source>
        <dbReference type="EMBL" id="KAL3842290.1"/>
    </source>
</evidence>
<feature type="region of interest" description="Disordered" evidence="2">
    <location>
        <begin position="221"/>
        <end position="266"/>
    </location>
</feature>
<evidence type="ECO:0000256" key="1">
    <source>
        <dbReference type="SAM" id="Coils"/>
    </source>
</evidence>